<dbReference type="EMBL" id="JAPWDO010000005">
    <property type="protein sequence ID" value="KAJ5469808.1"/>
    <property type="molecule type" value="Genomic_DNA"/>
</dbReference>
<sequence length="533" mass="59411">MHSYIRPGQYVAIRLQSDQLRLIQIVPDTIVNLGRFGSFTANQIIGRPFYFTFEILDACDEAGHQLRVVSATELHAETLLAGEGDGEGDDVETGENGVPMRTNREIIDENSSQKLTLQEIEELKREADQKTAFSLAKYTLRKRKKYLKRFTVLPLDVGLLANYLIEERDAQRSMELRDEHIGLIGCWGNVHHSGNIEVGEGMKPHGRYAIVDETGGLIVAAMAERMGILYPHDADEESTEEQDAPACDAAESQHINGPPKPRRIRPQPMSATTNTITVIHPYSQPNLSLLKFFGYDTNNPDESHPLHTHLKSISWMQLADPNSDPLYANEPPIIPAEELAELKQSKRSAYYHKRNRWARVKAVVDEGRAGNFDGLIVSTLLEPASVLRTMVPLLAGSAPVVVYSPTIESLVELADMYSTARRTAFINKKRELESQSSEGEAVDLSSLHEEFVVDPTILLPPTLQTSRVRPWQVLPGRTHPLMTGRGGAEGYLFHGIRVLPTAQNIQAAGNVRKRRKVETTSTPVSDRDVEMTS</sequence>
<name>A0A9X0BJY1_9EURO</name>
<comment type="subcellular location">
    <subcellularLocation>
        <location evidence="1">Nucleus</location>
    </subcellularLocation>
</comment>
<gene>
    <name evidence="8" type="ORF">N7530_007165</name>
</gene>
<accession>A0A9X0BJY1</accession>
<dbReference type="PANTHER" id="PTHR12945:SF0">
    <property type="entry name" value="TRNA (ADENINE(58)-N(1))-METHYLTRANSFERASE NON-CATALYTIC SUBUNIT TRM6"/>
    <property type="match status" value="1"/>
</dbReference>
<dbReference type="Proteomes" id="UP001147760">
    <property type="component" value="Unassembled WGS sequence"/>
</dbReference>
<evidence type="ECO:0000256" key="1">
    <source>
        <dbReference type="ARBA" id="ARBA00004123"/>
    </source>
</evidence>
<reference evidence="8" key="1">
    <citation type="submission" date="2022-12" db="EMBL/GenBank/DDBJ databases">
        <authorList>
            <person name="Petersen C."/>
        </authorList>
    </citation>
    <scope>NUCLEOTIDE SEQUENCE</scope>
    <source>
        <strain evidence="8">IBT 17660</strain>
    </source>
</reference>
<keyword evidence="9" id="KW-1185">Reference proteome</keyword>
<evidence type="ECO:0000256" key="5">
    <source>
        <dbReference type="ARBA" id="ARBA00023242"/>
    </source>
</evidence>
<evidence type="ECO:0000256" key="7">
    <source>
        <dbReference type="SAM" id="MobiDB-lite"/>
    </source>
</evidence>
<evidence type="ECO:0000256" key="3">
    <source>
        <dbReference type="ARBA" id="ARBA00021704"/>
    </source>
</evidence>
<evidence type="ECO:0000313" key="8">
    <source>
        <dbReference type="EMBL" id="KAJ5469808.1"/>
    </source>
</evidence>
<evidence type="ECO:0000256" key="4">
    <source>
        <dbReference type="ARBA" id="ARBA00022694"/>
    </source>
</evidence>
<comment type="caution">
    <text evidence="8">The sequence shown here is derived from an EMBL/GenBank/DDBJ whole genome shotgun (WGS) entry which is preliminary data.</text>
</comment>
<feature type="region of interest" description="Disordered" evidence="7">
    <location>
        <begin position="510"/>
        <end position="533"/>
    </location>
</feature>
<evidence type="ECO:0000313" key="9">
    <source>
        <dbReference type="Proteomes" id="UP001147760"/>
    </source>
</evidence>
<proteinExistence type="inferred from homology"/>
<evidence type="ECO:0000256" key="2">
    <source>
        <dbReference type="ARBA" id="ARBA00008320"/>
    </source>
</evidence>
<dbReference type="GO" id="GO:0005634">
    <property type="term" value="C:nucleus"/>
    <property type="evidence" value="ECO:0007669"/>
    <property type="project" value="UniProtKB-SubCell"/>
</dbReference>
<evidence type="ECO:0000256" key="6">
    <source>
        <dbReference type="ARBA" id="ARBA00032319"/>
    </source>
</evidence>
<protein>
    <recommendedName>
        <fullName evidence="3">tRNA (adenine(58)-N(1))-methyltransferase non-catalytic subunit TRM6</fullName>
    </recommendedName>
    <alternativeName>
        <fullName evidence="6">tRNA(m1A58)-methyltransferase subunit TRM6</fullName>
    </alternativeName>
</protein>
<keyword evidence="5" id="KW-0539">Nucleus</keyword>
<keyword evidence="4" id="KW-0819">tRNA processing</keyword>
<dbReference type="Pfam" id="PF04189">
    <property type="entry name" value="Gcd10p"/>
    <property type="match status" value="1"/>
</dbReference>
<dbReference type="GO" id="GO:0030488">
    <property type="term" value="P:tRNA methylation"/>
    <property type="evidence" value="ECO:0007669"/>
    <property type="project" value="InterPro"/>
</dbReference>
<dbReference type="PANTHER" id="PTHR12945">
    <property type="entry name" value="TRANSLATION INITIATION FACTOR EIF3-RELATED"/>
    <property type="match status" value="1"/>
</dbReference>
<dbReference type="OrthoDB" id="10254665at2759"/>
<dbReference type="InterPro" id="IPR017423">
    <property type="entry name" value="TRM6"/>
</dbReference>
<comment type="similarity">
    <text evidence="2">Belongs to the TRM6/GCD10 family.</text>
</comment>
<organism evidence="8 9">
    <name type="scientific">Penicillium desertorum</name>
    <dbReference type="NCBI Taxonomy" id="1303715"/>
    <lineage>
        <taxon>Eukaryota</taxon>
        <taxon>Fungi</taxon>
        <taxon>Dikarya</taxon>
        <taxon>Ascomycota</taxon>
        <taxon>Pezizomycotina</taxon>
        <taxon>Eurotiomycetes</taxon>
        <taxon>Eurotiomycetidae</taxon>
        <taxon>Eurotiales</taxon>
        <taxon>Aspergillaceae</taxon>
        <taxon>Penicillium</taxon>
    </lineage>
</organism>
<dbReference type="GO" id="GO:0031515">
    <property type="term" value="C:tRNA (m1A) methyltransferase complex"/>
    <property type="evidence" value="ECO:0007669"/>
    <property type="project" value="InterPro"/>
</dbReference>
<dbReference type="AlphaFoldDB" id="A0A9X0BJY1"/>
<reference evidence="8" key="2">
    <citation type="journal article" date="2023" name="IMA Fungus">
        <title>Comparative genomic study of the Penicillium genus elucidates a diverse pangenome and 15 lateral gene transfer events.</title>
        <authorList>
            <person name="Petersen C."/>
            <person name="Sorensen T."/>
            <person name="Nielsen M.R."/>
            <person name="Sondergaard T.E."/>
            <person name="Sorensen J.L."/>
            <person name="Fitzpatrick D.A."/>
            <person name="Frisvad J.C."/>
            <person name="Nielsen K.L."/>
        </authorList>
    </citation>
    <scope>NUCLEOTIDE SEQUENCE</scope>
    <source>
        <strain evidence="8">IBT 17660</strain>
    </source>
</reference>